<protein>
    <submittedName>
        <fullName evidence="1">Uncharacterized protein</fullName>
    </submittedName>
</protein>
<proteinExistence type="predicted"/>
<evidence type="ECO:0000313" key="1">
    <source>
        <dbReference type="EMBL" id="QSX08623.1"/>
    </source>
</evidence>
<dbReference type="RefSeq" id="WP_207299964.1">
    <property type="nucleotide sequence ID" value="NZ_CP071444.1"/>
</dbReference>
<keyword evidence="2" id="KW-1185">Reference proteome</keyword>
<dbReference type="Proteomes" id="UP000663499">
    <property type="component" value="Chromosome"/>
</dbReference>
<organism evidence="1 2">
    <name type="scientific">Alkalibacter rhizosphaerae</name>
    <dbReference type="NCBI Taxonomy" id="2815577"/>
    <lineage>
        <taxon>Bacteria</taxon>
        <taxon>Bacillati</taxon>
        <taxon>Bacillota</taxon>
        <taxon>Clostridia</taxon>
        <taxon>Eubacteriales</taxon>
        <taxon>Eubacteriaceae</taxon>
        <taxon>Alkalibacter</taxon>
    </lineage>
</organism>
<name>A0A974XF13_9FIRM</name>
<sequence length="154" mass="18058">MLENLIVETRQDILVLTEALLQTNREVAKLPYFTKKNVKRSLEKALGMDLEALSDFLLELLPLLNELAQQVQYKRFDRVDRSLSTLKYKYLAKMDVLTKLSAYYREPAAPLTRYLTKKELLDQTLAQYGKRLEISNRVFDHLHAVYDTMNVENM</sequence>
<accession>A0A974XF13</accession>
<dbReference type="AlphaFoldDB" id="A0A974XF13"/>
<dbReference type="EMBL" id="CP071444">
    <property type="protein sequence ID" value="QSX08623.1"/>
    <property type="molecule type" value="Genomic_DNA"/>
</dbReference>
<reference evidence="1" key="1">
    <citation type="submission" date="2021-03" db="EMBL/GenBank/DDBJ databases">
        <title>Alkalibacter marinus sp. nov., isolated from tidal flat sediment.</title>
        <authorList>
            <person name="Namirimu T."/>
            <person name="Yang J.-A."/>
            <person name="Yang S.-H."/>
            <person name="Kim Y.-J."/>
            <person name="Kwon K.K."/>
        </authorList>
    </citation>
    <scope>NUCLEOTIDE SEQUENCE</scope>
    <source>
        <strain evidence="1">ES005</strain>
    </source>
</reference>
<dbReference type="KEGG" id="alka:J0B03_00590"/>
<evidence type="ECO:0000313" key="2">
    <source>
        <dbReference type="Proteomes" id="UP000663499"/>
    </source>
</evidence>
<gene>
    <name evidence="1" type="ORF">J0B03_00590</name>
</gene>